<feature type="domain" description="Tet-like 2OG-Fe(II) oxygenase" evidence="2">
    <location>
        <begin position="119"/>
        <end position="320"/>
    </location>
</feature>
<dbReference type="VEuPathDB" id="FungiDB:PSHT_09231"/>
<evidence type="ECO:0000259" key="2">
    <source>
        <dbReference type="Pfam" id="PF20515"/>
    </source>
</evidence>
<dbReference type="EMBL" id="PKSL01000047">
    <property type="protein sequence ID" value="POW10301.1"/>
    <property type="molecule type" value="Genomic_DNA"/>
</dbReference>
<evidence type="ECO:0000313" key="3">
    <source>
        <dbReference type="EMBL" id="POW10301.1"/>
    </source>
</evidence>
<reference evidence="3" key="1">
    <citation type="submission" date="2017-12" db="EMBL/GenBank/DDBJ databases">
        <title>Gene loss provides genomic basis for host adaptation in cereal stripe rust fungi.</title>
        <authorList>
            <person name="Xia C."/>
        </authorList>
    </citation>
    <scope>NUCLEOTIDE SEQUENCE [LARGE SCALE GENOMIC DNA]</scope>
    <source>
        <strain evidence="3">93-210</strain>
    </source>
</reference>
<evidence type="ECO:0000313" key="4">
    <source>
        <dbReference type="Proteomes" id="UP000239156"/>
    </source>
</evidence>
<feature type="region of interest" description="Disordered" evidence="1">
    <location>
        <begin position="17"/>
        <end position="65"/>
    </location>
</feature>
<accession>A0A2S4VL84</accession>
<dbReference type="InterPro" id="IPR046798">
    <property type="entry name" value="2OG-FeII_Oxy_6"/>
</dbReference>
<name>A0A2S4VL84_9BASI</name>
<comment type="caution">
    <text evidence="3">The sequence shown here is derived from an EMBL/GenBank/DDBJ whole genome shotgun (WGS) entry which is preliminary data.</text>
</comment>
<feature type="compositionally biased region" description="Basic residues" evidence="1">
    <location>
        <begin position="46"/>
        <end position="61"/>
    </location>
</feature>
<dbReference type="VEuPathDB" id="FungiDB:PSTT_06173"/>
<proteinExistence type="predicted"/>
<sequence>MRPEPFEMDVNLIKGKPETGHLEDCGEYPTNLFDQTKGLSPPPLTRKQRRNRKNNKRKEVKRKNDLQDLIHTDQFSIHRPRSSPKSIRLVQKNEVILRKKKLSGLVRFTKFDTLDSTLIRKFERLSEHLIKQSQFLTTNQKNQKIISGKMFNSGWRKATTKNEMMGISASVPKIAGHEAYYENLQDELQEMEAFLATRLANMSEKLYEKLRQEHKAFNLPSISSSNFDDIHDFSFASHLSFTFSNFENEPHRDPDSSTYSFGLWLPIDERSGKLIQNNLEVKGGNFMFPDDNFGLNFEGFDGVVEMVWKADELKHHTEKSTSQSHHSRLGISCEIPSTSVQTIVRLQNGFYEDNQEAFHRDIQKIISDCAIWKDKEEAKKALKRQKIV</sequence>
<dbReference type="Pfam" id="PF20515">
    <property type="entry name" value="2OG-FeII_Oxy_6"/>
    <property type="match status" value="1"/>
</dbReference>
<dbReference type="Proteomes" id="UP000239156">
    <property type="component" value="Unassembled WGS sequence"/>
</dbReference>
<organism evidence="3 4">
    <name type="scientific">Puccinia striiformis</name>
    <dbReference type="NCBI Taxonomy" id="27350"/>
    <lineage>
        <taxon>Eukaryota</taxon>
        <taxon>Fungi</taxon>
        <taxon>Dikarya</taxon>
        <taxon>Basidiomycota</taxon>
        <taxon>Pucciniomycotina</taxon>
        <taxon>Pucciniomycetes</taxon>
        <taxon>Pucciniales</taxon>
        <taxon>Pucciniaceae</taxon>
        <taxon>Puccinia</taxon>
    </lineage>
</organism>
<evidence type="ECO:0000256" key="1">
    <source>
        <dbReference type="SAM" id="MobiDB-lite"/>
    </source>
</evidence>
<dbReference type="AlphaFoldDB" id="A0A2S4VL84"/>
<protein>
    <recommendedName>
        <fullName evidence="2">Tet-like 2OG-Fe(II) oxygenase domain-containing protein</fullName>
    </recommendedName>
</protein>
<gene>
    <name evidence="3" type="ORF">PSTT_06173</name>
</gene>
<keyword evidence="4" id="KW-1185">Reference proteome</keyword>